<accession>A0A0F9FNN4</accession>
<dbReference type="InterPro" id="IPR058625">
    <property type="entry name" value="MdtA-like_BSH"/>
</dbReference>
<comment type="caution">
    <text evidence="2">The sequence shown here is derived from an EMBL/GenBank/DDBJ whole genome shotgun (WGS) entry which is preliminary data.</text>
</comment>
<dbReference type="Gene3D" id="2.40.50.100">
    <property type="match status" value="1"/>
</dbReference>
<gene>
    <name evidence="2" type="ORF">LCGC14_2283280</name>
</gene>
<dbReference type="InterPro" id="IPR006143">
    <property type="entry name" value="RND_pump_MFP"/>
</dbReference>
<dbReference type="GO" id="GO:0022857">
    <property type="term" value="F:transmembrane transporter activity"/>
    <property type="evidence" value="ECO:0007669"/>
    <property type="project" value="InterPro"/>
</dbReference>
<dbReference type="PANTHER" id="PTHR30158:SF10">
    <property type="entry name" value="CATION EFFLUX PUMP"/>
    <property type="match status" value="1"/>
</dbReference>
<dbReference type="SUPFAM" id="SSF111369">
    <property type="entry name" value="HlyD-like secretion proteins"/>
    <property type="match status" value="1"/>
</dbReference>
<feature type="domain" description="Multidrug resistance protein MdtA-like barrel-sandwich hybrid" evidence="1">
    <location>
        <begin position="2"/>
        <end position="126"/>
    </location>
</feature>
<dbReference type="PANTHER" id="PTHR30158">
    <property type="entry name" value="ACRA/E-RELATED COMPONENT OF DRUG EFFLUX TRANSPORTER"/>
    <property type="match status" value="1"/>
</dbReference>
<proteinExistence type="predicted"/>
<dbReference type="EMBL" id="LAZR01031816">
    <property type="protein sequence ID" value="KKL52657.1"/>
    <property type="molecule type" value="Genomic_DNA"/>
</dbReference>
<evidence type="ECO:0000259" key="1">
    <source>
        <dbReference type="Pfam" id="PF25917"/>
    </source>
</evidence>
<dbReference type="GO" id="GO:0046677">
    <property type="term" value="P:response to antibiotic"/>
    <property type="evidence" value="ECO:0007669"/>
    <property type="project" value="TreeGrafter"/>
</dbReference>
<reference evidence="2" key="1">
    <citation type="journal article" date="2015" name="Nature">
        <title>Complex archaea that bridge the gap between prokaryotes and eukaryotes.</title>
        <authorList>
            <person name="Spang A."/>
            <person name="Saw J.H."/>
            <person name="Jorgensen S.L."/>
            <person name="Zaremba-Niedzwiedzka K."/>
            <person name="Martijn J."/>
            <person name="Lind A.E."/>
            <person name="van Eijk R."/>
            <person name="Schleper C."/>
            <person name="Guy L."/>
            <person name="Ettema T.J."/>
        </authorList>
    </citation>
    <scope>NUCLEOTIDE SEQUENCE</scope>
</reference>
<dbReference type="NCBIfam" id="TIGR01730">
    <property type="entry name" value="RND_mfp"/>
    <property type="match status" value="1"/>
</dbReference>
<feature type="non-terminal residue" evidence="2">
    <location>
        <position position="159"/>
    </location>
</feature>
<sequence length="159" mass="17926">MDFKEGSTVRKGKLLFEIDPTEYNAALSKAKADWQATIAMMEKRKFNYERMKDAHKKGVATDMEFADAKADYDTSTASVAQAKAQWELANINLGYCRILSPITGKASKRFVDVGNLVGSGEATVLAAVIQQDPMYVYFDIDEKTWMQISEIEKTLRKKH</sequence>
<organism evidence="2">
    <name type="scientific">marine sediment metagenome</name>
    <dbReference type="NCBI Taxonomy" id="412755"/>
    <lineage>
        <taxon>unclassified sequences</taxon>
        <taxon>metagenomes</taxon>
        <taxon>ecological metagenomes</taxon>
    </lineage>
</organism>
<dbReference type="GO" id="GO:0005886">
    <property type="term" value="C:plasma membrane"/>
    <property type="evidence" value="ECO:0007669"/>
    <property type="project" value="TreeGrafter"/>
</dbReference>
<name>A0A0F9FNN4_9ZZZZ</name>
<dbReference type="Pfam" id="PF25917">
    <property type="entry name" value="BSH_RND"/>
    <property type="match status" value="1"/>
</dbReference>
<protein>
    <recommendedName>
        <fullName evidence="1">Multidrug resistance protein MdtA-like barrel-sandwich hybrid domain-containing protein</fullName>
    </recommendedName>
</protein>
<dbReference type="Gene3D" id="1.10.287.470">
    <property type="entry name" value="Helix hairpin bin"/>
    <property type="match status" value="1"/>
</dbReference>
<evidence type="ECO:0000313" key="2">
    <source>
        <dbReference type="EMBL" id="KKL52657.1"/>
    </source>
</evidence>
<dbReference type="AlphaFoldDB" id="A0A0F9FNN4"/>